<accession>A0A940WZL1</accession>
<keyword evidence="3" id="KW-1185">Reference proteome</keyword>
<dbReference type="PANTHER" id="PTHR40031">
    <property type="entry name" value="HYPOTHETICAL MEMBRANE SPANNING PROTEIN"/>
    <property type="match status" value="1"/>
</dbReference>
<organism evidence="2 3">
    <name type="scientific">Halalkalibacter suaedae</name>
    <dbReference type="NCBI Taxonomy" id="2822140"/>
    <lineage>
        <taxon>Bacteria</taxon>
        <taxon>Bacillati</taxon>
        <taxon>Bacillota</taxon>
        <taxon>Bacilli</taxon>
        <taxon>Bacillales</taxon>
        <taxon>Bacillaceae</taxon>
        <taxon>Halalkalibacter</taxon>
    </lineage>
</organism>
<comment type="caution">
    <text evidence="2">The sequence shown here is derived from an EMBL/GenBank/DDBJ whole genome shotgun (WGS) entry which is preliminary data.</text>
</comment>
<dbReference type="Proteomes" id="UP000678228">
    <property type="component" value="Unassembled WGS sequence"/>
</dbReference>
<feature type="transmembrane region" description="Helical" evidence="1">
    <location>
        <begin position="59"/>
        <end position="78"/>
    </location>
</feature>
<evidence type="ECO:0000313" key="2">
    <source>
        <dbReference type="EMBL" id="MBP3951780.1"/>
    </source>
</evidence>
<dbReference type="AlphaFoldDB" id="A0A940WZL1"/>
<dbReference type="PANTHER" id="PTHR40031:SF1">
    <property type="entry name" value="MEMBRANE-BOUND METAL-DEPENDENT HYDROLASE"/>
    <property type="match status" value="1"/>
</dbReference>
<feature type="transmembrane region" description="Helical" evidence="1">
    <location>
        <begin position="151"/>
        <end position="169"/>
    </location>
</feature>
<keyword evidence="1" id="KW-0812">Transmembrane</keyword>
<keyword evidence="1" id="KW-0472">Membrane</keyword>
<keyword evidence="1" id="KW-1133">Transmembrane helix</keyword>
<keyword evidence="2" id="KW-0378">Hydrolase</keyword>
<gene>
    <name evidence="2" type="ORF">J7W16_11605</name>
</gene>
<feature type="transmembrane region" description="Helical" evidence="1">
    <location>
        <begin position="6"/>
        <end position="22"/>
    </location>
</feature>
<dbReference type="RefSeq" id="WP_210597469.1">
    <property type="nucleotide sequence ID" value="NZ_JAGKSQ010000004.1"/>
</dbReference>
<dbReference type="Pfam" id="PF04307">
    <property type="entry name" value="YdjM"/>
    <property type="match status" value="1"/>
</dbReference>
<dbReference type="InterPro" id="IPR007404">
    <property type="entry name" value="YdjM-like"/>
</dbReference>
<feature type="transmembrane region" description="Helical" evidence="1">
    <location>
        <begin position="121"/>
        <end position="144"/>
    </location>
</feature>
<dbReference type="GO" id="GO:0016787">
    <property type="term" value="F:hydrolase activity"/>
    <property type="evidence" value="ECO:0007669"/>
    <property type="project" value="UniProtKB-KW"/>
</dbReference>
<proteinExistence type="predicted"/>
<name>A0A940WZL1_9BACI</name>
<evidence type="ECO:0000256" key="1">
    <source>
        <dbReference type="SAM" id="Phobius"/>
    </source>
</evidence>
<dbReference type="EMBL" id="JAGKSQ010000004">
    <property type="protein sequence ID" value="MBP3951780.1"/>
    <property type="molecule type" value="Genomic_DNA"/>
</dbReference>
<protein>
    <submittedName>
        <fullName evidence="2">Metal-dependent hydrolase</fullName>
    </submittedName>
</protein>
<sequence>MGYLLHTALHFLVGVSISYLLFNKDFLSKKKRSIVFLFGGVSAVSPDVTKFFGDLFGHSIFSVPLFGLLFTIIFRIFIKDFSFVKTWFIFSITVLIGHIFIDYIGNGVAFLFPFVKSEFDFHIIASVDFIITTTLLISVIIGFLNKKGKAIILMGTIIICLYFGFLSISKVQLEHTLKSKYDANKIELLLTYPSFGKMGSWDFQVRTKEVWVNGYSSIYKPKIHIDSEREVDS</sequence>
<feature type="transmembrane region" description="Helical" evidence="1">
    <location>
        <begin position="87"/>
        <end position="115"/>
    </location>
</feature>
<evidence type="ECO:0000313" key="3">
    <source>
        <dbReference type="Proteomes" id="UP000678228"/>
    </source>
</evidence>
<reference evidence="2" key="1">
    <citation type="submission" date="2021-03" db="EMBL/GenBank/DDBJ databases">
        <title>Bacillus suaedae sp. nov., isolated from Suaeda aralocaspica.</title>
        <authorList>
            <person name="Lei R.F.R."/>
        </authorList>
    </citation>
    <scope>NUCLEOTIDE SEQUENCE</scope>
    <source>
        <strain evidence="2">YZJH907-2</strain>
    </source>
</reference>
<dbReference type="InterPro" id="IPR053170">
    <property type="entry name" value="Transcription_regulator"/>
</dbReference>